<keyword evidence="3" id="KW-1185">Reference proteome</keyword>
<protein>
    <submittedName>
        <fullName evidence="2">Outer membrane protein with beta-barrel domain</fullName>
    </submittedName>
</protein>
<comment type="caution">
    <text evidence="2">The sequence shown here is derived from an EMBL/GenBank/DDBJ whole genome shotgun (WGS) entry which is preliminary data.</text>
</comment>
<dbReference type="RefSeq" id="WP_111316892.1">
    <property type="nucleotide sequence ID" value="NZ_QKZT01000003.1"/>
</dbReference>
<sequence>MKKYIVFIVLMCAGYHAQSQVLISLLFGDKLNSPGLEFGLEGGANFSQISGMESSNRMPSFNLGFYFDIRINDPWYIHTGLLVKSKLGTNKLSAADLEFLEVDVFGAEGDYNQELNYFIVPILAKYKLKNNIYFEAGPQLGLLTKSWVEFNSDVEGEDARIRQYNRDMVNRLDAGATAGMGYQLLKGKGMTLGIKYYQGFVNVYKERSGTKNSSLFLMVNIPIGAAKVDSK</sequence>
<dbReference type="Proteomes" id="UP000248882">
    <property type="component" value="Unassembled WGS sequence"/>
</dbReference>
<dbReference type="AlphaFoldDB" id="A0A2W7R417"/>
<reference evidence="2 3" key="1">
    <citation type="submission" date="2018-06" db="EMBL/GenBank/DDBJ databases">
        <title>Genomic Encyclopedia of Archaeal and Bacterial Type Strains, Phase II (KMG-II): from individual species to whole genera.</title>
        <authorList>
            <person name="Goeker M."/>
        </authorList>
    </citation>
    <scope>NUCLEOTIDE SEQUENCE [LARGE SCALE GENOMIC DNA]</scope>
    <source>
        <strain evidence="2 3">DSM 19830</strain>
    </source>
</reference>
<dbReference type="EMBL" id="QKZT01000003">
    <property type="protein sequence ID" value="PZX55578.1"/>
    <property type="molecule type" value="Genomic_DNA"/>
</dbReference>
<proteinExistence type="predicted"/>
<feature type="domain" description="Outer membrane protein beta-barrel" evidence="1">
    <location>
        <begin position="35"/>
        <end position="203"/>
    </location>
</feature>
<gene>
    <name evidence="2" type="ORF">LV85_00803</name>
</gene>
<dbReference type="Pfam" id="PF13568">
    <property type="entry name" value="OMP_b-brl_2"/>
    <property type="match status" value="1"/>
</dbReference>
<name>A0A2W7R417_9BACT</name>
<evidence type="ECO:0000313" key="2">
    <source>
        <dbReference type="EMBL" id="PZX55578.1"/>
    </source>
</evidence>
<dbReference type="InterPro" id="IPR025665">
    <property type="entry name" value="Beta-barrel_OMP_2"/>
</dbReference>
<accession>A0A2W7R417</accession>
<evidence type="ECO:0000313" key="3">
    <source>
        <dbReference type="Proteomes" id="UP000248882"/>
    </source>
</evidence>
<organism evidence="2 3">
    <name type="scientific">Algoriphagus chordae</name>
    <dbReference type="NCBI Taxonomy" id="237019"/>
    <lineage>
        <taxon>Bacteria</taxon>
        <taxon>Pseudomonadati</taxon>
        <taxon>Bacteroidota</taxon>
        <taxon>Cytophagia</taxon>
        <taxon>Cytophagales</taxon>
        <taxon>Cyclobacteriaceae</taxon>
        <taxon>Algoriphagus</taxon>
    </lineage>
</organism>
<evidence type="ECO:0000259" key="1">
    <source>
        <dbReference type="Pfam" id="PF13568"/>
    </source>
</evidence>
<dbReference type="OrthoDB" id="1120420at2"/>